<keyword evidence="1" id="KW-0472">Membrane</keyword>
<keyword evidence="3" id="KW-1185">Reference proteome</keyword>
<comment type="caution">
    <text evidence="2">The sequence shown here is derived from an EMBL/GenBank/DDBJ whole genome shotgun (WGS) entry which is preliminary data.</text>
</comment>
<proteinExistence type="predicted"/>
<dbReference type="Proteomes" id="UP001428817">
    <property type="component" value="Unassembled WGS sequence"/>
</dbReference>
<evidence type="ECO:0008006" key="4">
    <source>
        <dbReference type="Google" id="ProtNLM"/>
    </source>
</evidence>
<keyword evidence="1" id="KW-1133">Transmembrane helix</keyword>
<feature type="transmembrane region" description="Helical" evidence="1">
    <location>
        <begin position="23"/>
        <end position="42"/>
    </location>
</feature>
<evidence type="ECO:0000313" key="2">
    <source>
        <dbReference type="EMBL" id="GAA5154512.1"/>
    </source>
</evidence>
<protein>
    <recommendedName>
        <fullName evidence="4">Integral membrane protein</fullName>
    </recommendedName>
</protein>
<keyword evidence="1" id="KW-0812">Transmembrane</keyword>
<dbReference type="EMBL" id="BAABJP010000008">
    <property type="protein sequence ID" value="GAA5154512.1"/>
    <property type="molecule type" value="Genomic_DNA"/>
</dbReference>
<feature type="transmembrane region" description="Helical" evidence="1">
    <location>
        <begin position="81"/>
        <end position="102"/>
    </location>
</feature>
<feature type="transmembrane region" description="Helical" evidence="1">
    <location>
        <begin position="114"/>
        <end position="133"/>
    </location>
</feature>
<gene>
    <name evidence="2" type="ORF">GCM10023321_26450</name>
</gene>
<dbReference type="RefSeq" id="WP_185061567.1">
    <property type="nucleotide sequence ID" value="NZ_BAABJP010000008.1"/>
</dbReference>
<evidence type="ECO:0000313" key="3">
    <source>
        <dbReference type="Proteomes" id="UP001428817"/>
    </source>
</evidence>
<reference evidence="3" key="1">
    <citation type="journal article" date="2019" name="Int. J. Syst. Evol. Microbiol.">
        <title>The Global Catalogue of Microorganisms (GCM) 10K type strain sequencing project: providing services to taxonomists for standard genome sequencing and annotation.</title>
        <authorList>
            <consortium name="The Broad Institute Genomics Platform"/>
            <consortium name="The Broad Institute Genome Sequencing Center for Infectious Disease"/>
            <person name="Wu L."/>
            <person name="Ma J."/>
        </authorList>
    </citation>
    <scope>NUCLEOTIDE SEQUENCE [LARGE SCALE GENOMIC DNA]</scope>
    <source>
        <strain evidence="3">JCM 18303</strain>
    </source>
</reference>
<name>A0ABP9PZ73_9PSEU</name>
<evidence type="ECO:0000256" key="1">
    <source>
        <dbReference type="SAM" id="Phobius"/>
    </source>
</evidence>
<feature type="transmembrane region" description="Helical" evidence="1">
    <location>
        <begin position="54"/>
        <end position="74"/>
    </location>
</feature>
<organism evidence="2 3">
    <name type="scientific">Pseudonocardia eucalypti</name>
    <dbReference type="NCBI Taxonomy" id="648755"/>
    <lineage>
        <taxon>Bacteria</taxon>
        <taxon>Bacillati</taxon>
        <taxon>Actinomycetota</taxon>
        <taxon>Actinomycetes</taxon>
        <taxon>Pseudonocardiales</taxon>
        <taxon>Pseudonocardiaceae</taxon>
        <taxon>Pseudonocardia</taxon>
    </lineage>
</organism>
<accession>A0ABP9PZ73</accession>
<sequence>MTTTDLTTPAPTAVQPTRPLRGLLLFNGIGNAVGGVPLLPLAGPLAAPTGLPPAVITSAGLFYLVYGGAMWFAATRPRPRAALIAALIAVNPLWALTCMLILATEPTTTPATVFLVAEAMLVTGLAVAQWLAYRRSPRPGQSVV</sequence>